<evidence type="ECO:0000313" key="2">
    <source>
        <dbReference type="EMBL" id="UMB69048.1"/>
    </source>
</evidence>
<dbReference type="SUPFAM" id="SSF51735">
    <property type="entry name" value="NAD(P)-binding Rossmann-fold domains"/>
    <property type="match status" value="1"/>
</dbReference>
<dbReference type="InterPro" id="IPR036291">
    <property type="entry name" value="NAD(P)-bd_dom_sf"/>
</dbReference>
<organism evidence="2 3">
    <name type="scientific">Mycobacterium paraterrae</name>
    <dbReference type="NCBI Taxonomy" id="577492"/>
    <lineage>
        <taxon>Bacteria</taxon>
        <taxon>Bacillati</taxon>
        <taxon>Actinomycetota</taxon>
        <taxon>Actinomycetes</taxon>
        <taxon>Mycobacteriales</taxon>
        <taxon>Mycobacteriaceae</taxon>
        <taxon>Mycobacterium</taxon>
    </lineage>
</organism>
<accession>A0ABY3VNF1</accession>
<proteinExistence type="predicted"/>
<protein>
    <submittedName>
        <fullName evidence="2">NmrA family NAD(P)-binding protein</fullName>
    </submittedName>
</protein>
<dbReference type="PANTHER" id="PTHR43162">
    <property type="match status" value="1"/>
</dbReference>
<dbReference type="Gene3D" id="3.40.50.720">
    <property type="entry name" value="NAD(P)-binding Rossmann-like Domain"/>
    <property type="match status" value="1"/>
</dbReference>
<dbReference type="Gene3D" id="3.90.25.10">
    <property type="entry name" value="UDP-galactose 4-epimerase, domain 1"/>
    <property type="match status" value="1"/>
</dbReference>
<dbReference type="Proteomes" id="UP001055336">
    <property type="component" value="Chromosome"/>
</dbReference>
<feature type="domain" description="NmrA-like" evidence="1">
    <location>
        <begin position="8"/>
        <end position="116"/>
    </location>
</feature>
<sequence>MSGSAAPILVTGATGRHGSTGAHVTRRLREEGRSVRILARAQSDRTDALAALGAEVCIGDLHDRRSLLDALTDVEQAYFTYPVDAGVIVAAANYAAAVRETGRPIRTVVMSMGPAHPQHPSDLGRAQWLAEEVMMWGGLDVLILRVVATFHQNLLALHGDSIRRENLLRNSFGDGAVGWINGSDAGELAVAALLRPGGFAGPVCYPTGSELLNHHEVAAILTDELGRPITFEPISPDAWREDLVRLARENPAGVVNTAMAGHIANVGLAVAGRGAPPANYDELTRMIDRTPITLREFIRANREALEIAR</sequence>
<evidence type="ECO:0000313" key="3">
    <source>
        <dbReference type="Proteomes" id="UP001055336"/>
    </source>
</evidence>
<dbReference type="Pfam" id="PF05368">
    <property type="entry name" value="NmrA"/>
    <property type="match status" value="1"/>
</dbReference>
<dbReference type="InterPro" id="IPR008030">
    <property type="entry name" value="NmrA-like"/>
</dbReference>
<dbReference type="InterPro" id="IPR051604">
    <property type="entry name" value="Ergot_Alk_Oxidoreductase"/>
</dbReference>
<name>A0ABY3VNF1_9MYCO</name>
<dbReference type="EMBL" id="CP092488">
    <property type="protein sequence ID" value="UMB69048.1"/>
    <property type="molecule type" value="Genomic_DNA"/>
</dbReference>
<gene>
    <name evidence="2" type="ORF">MKK62_22145</name>
</gene>
<reference evidence="2" key="1">
    <citation type="submission" date="2022-08" db="EMBL/GenBank/DDBJ databases">
        <title>Whole genome sequencing of non-tuberculosis mycobacteria type-strains.</title>
        <authorList>
            <person name="Igarashi Y."/>
            <person name="Osugi A."/>
            <person name="Mitarai S."/>
        </authorList>
    </citation>
    <scope>NUCLEOTIDE SEQUENCE</scope>
    <source>
        <strain evidence="2">DSM 45127</strain>
    </source>
</reference>
<dbReference type="RefSeq" id="WP_240260780.1">
    <property type="nucleotide sequence ID" value="NZ_CP092488.2"/>
</dbReference>
<keyword evidence="3" id="KW-1185">Reference proteome</keyword>
<evidence type="ECO:0000259" key="1">
    <source>
        <dbReference type="Pfam" id="PF05368"/>
    </source>
</evidence>
<dbReference type="PANTHER" id="PTHR43162:SF1">
    <property type="entry name" value="PRESTALK A DIFFERENTIATION PROTEIN A"/>
    <property type="match status" value="1"/>
</dbReference>